<reference evidence="2 3" key="1">
    <citation type="submission" date="2019-01" db="EMBL/GenBank/DDBJ databases">
        <authorList>
            <person name="Sayadi A."/>
        </authorList>
    </citation>
    <scope>NUCLEOTIDE SEQUENCE [LARGE SCALE GENOMIC DNA]</scope>
</reference>
<keyword evidence="3" id="KW-1185">Reference proteome</keyword>
<name>A0A653DRM3_CALMS</name>
<dbReference type="GO" id="GO:0005737">
    <property type="term" value="C:cytoplasm"/>
    <property type="evidence" value="ECO:0007669"/>
    <property type="project" value="TreeGrafter"/>
</dbReference>
<evidence type="ECO:0000313" key="2">
    <source>
        <dbReference type="EMBL" id="VEN62869.1"/>
    </source>
</evidence>
<dbReference type="Proteomes" id="UP000410492">
    <property type="component" value="Unassembled WGS sequence"/>
</dbReference>
<accession>A0A653DRM3</accession>
<dbReference type="InterPro" id="IPR003142">
    <property type="entry name" value="BPL_C"/>
</dbReference>
<proteinExistence type="predicted"/>
<feature type="domain" description="Biotin protein ligase C-terminal" evidence="1">
    <location>
        <begin position="75"/>
        <end position="108"/>
    </location>
</feature>
<dbReference type="Pfam" id="PF02237">
    <property type="entry name" value="BPL_C"/>
    <property type="match status" value="1"/>
</dbReference>
<sequence>MCINELISVTNETKGSHMSFIPYEAYFAAVFNEIERIYNKVQNGEIDYMYDLYYKYWLHNNCDITVSTASGDSEYVKIIGIDDYGYLKVRSPNGSIASVQPDGNTFDMLRGLIYPKPF</sequence>
<protein>
    <recommendedName>
        <fullName evidence="1">Biotin protein ligase C-terminal domain-containing protein</fullName>
    </recommendedName>
</protein>
<organism evidence="2 3">
    <name type="scientific">Callosobruchus maculatus</name>
    <name type="common">Southern cowpea weevil</name>
    <name type="synonym">Pulse bruchid</name>
    <dbReference type="NCBI Taxonomy" id="64391"/>
    <lineage>
        <taxon>Eukaryota</taxon>
        <taxon>Metazoa</taxon>
        <taxon>Ecdysozoa</taxon>
        <taxon>Arthropoda</taxon>
        <taxon>Hexapoda</taxon>
        <taxon>Insecta</taxon>
        <taxon>Pterygota</taxon>
        <taxon>Neoptera</taxon>
        <taxon>Endopterygota</taxon>
        <taxon>Coleoptera</taxon>
        <taxon>Polyphaga</taxon>
        <taxon>Cucujiformia</taxon>
        <taxon>Chrysomeloidea</taxon>
        <taxon>Chrysomelidae</taxon>
        <taxon>Bruchinae</taxon>
        <taxon>Bruchini</taxon>
        <taxon>Callosobruchus</taxon>
    </lineage>
</organism>
<dbReference type="EMBL" id="CAACVG010014206">
    <property type="protein sequence ID" value="VEN62869.1"/>
    <property type="molecule type" value="Genomic_DNA"/>
</dbReference>
<dbReference type="OrthoDB" id="10250105at2759"/>
<dbReference type="PANTHER" id="PTHR12835:SF5">
    <property type="entry name" value="BIOTIN--PROTEIN LIGASE"/>
    <property type="match status" value="1"/>
</dbReference>
<evidence type="ECO:0000259" key="1">
    <source>
        <dbReference type="Pfam" id="PF02237"/>
    </source>
</evidence>
<dbReference type="AlphaFoldDB" id="A0A653DRM3"/>
<evidence type="ECO:0000313" key="3">
    <source>
        <dbReference type="Proteomes" id="UP000410492"/>
    </source>
</evidence>
<gene>
    <name evidence="2" type="ORF">CALMAC_LOCUS19861</name>
</gene>
<dbReference type="GO" id="GO:0004077">
    <property type="term" value="F:biotin--[biotin carboxyl-carrier protein] ligase activity"/>
    <property type="evidence" value="ECO:0007669"/>
    <property type="project" value="TreeGrafter"/>
</dbReference>
<dbReference type="PANTHER" id="PTHR12835">
    <property type="entry name" value="BIOTIN PROTEIN LIGASE"/>
    <property type="match status" value="1"/>
</dbReference>